<protein>
    <submittedName>
        <fullName evidence="3">Uncharacterized protein</fullName>
    </submittedName>
</protein>
<dbReference type="PANTHER" id="PTHR46601:SF1">
    <property type="entry name" value="ADF-H DOMAIN-CONTAINING PROTEIN"/>
    <property type="match status" value="1"/>
</dbReference>
<dbReference type="PANTHER" id="PTHR46601">
    <property type="entry name" value="ULP_PROTEASE DOMAIN-CONTAINING PROTEIN"/>
    <property type="match status" value="1"/>
</dbReference>
<sequence>MARLTAAEKQRRYRERLKRNPEKYEEAKRKHREHYHKVKRLAKDLTPKEKKQANVIWKLRQREYRRKRKNLQSLLDATPPSSPVCELNVYNESPPVSLASIVPQVCGRKKVRKDRSKVYRENKKLLEENKKLKKNCEKYKKRLNRIKVKERESKDQKDKQKYKLLTNAIKERYQRIKSHKEKGLFKSLFKSADIEKCRNKTQLLRETLGIDRQYAKTKTTLRPILLQKKIHQFFLRDDVSRATAGKKETVTRNREKVQKRYLLDTMRKLYRDFKEENPGTTCSYYYFTKNRPFYVKSASVDARETCLCKTHANITYKAQALKKQGVLKVNDLNVIIKSTVCSDQSKDCMYNNCDTCKDKKIEYVKEKLAGVIKYSEWIRKEQKYEKDGKFFKSTKNVKEDQCADAARLFQTFENDIIFFKKHVYNIKIQFHNFRKCLNDLQVNECAIVVDFSENYNCKYYEEVQSHHFGGSRNQVSLHTVVVYTYDTKKKYLANSFCTISSSNCHQPAAIWTHLHPILQWVRNKHEAVDTVHFFSDGPSTQYRQKQNFYLLCTKYFDYGFAATTWSFFEAGHGKGPADGIGGFLKRTADKIVAAGTDIPNAQEFINKLKGTSKINLFLIEDDAIKQTHDELPKSIPRLIGTLQVHQIFTEERNSLKYRWLSCFCSSSKRGFCNCLNPKTYRVNIESVSSAIGVTGEAENVEILKEMNLESSSHYSPDKSDDDVPLAVLKDIQNIPPHPSIYRAVYGYSSDSDGEQPEQENLKENSKNRSLGEDNSDGPPATTSNHEATLLLSAGDFLHVFVSGMKKKMYSYVCKALTPIEEDGELKVMFLRVVSEDAKTFRIDTNDVSYVGYEDIIRILPTPAFLGKGQYEFETPIDVFEM</sequence>
<gene>
    <name evidence="3" type="ORF">EEDITHA_LOCUS16423</name>
</gene>
<name>A0AAU9UUY2_EUPED</name>
<keyword evidence="4" id="KW-1185">Reference proteome</keyword>
<dbReference type="EMBL" id="CAKOGL010000024">
    <property type="protein sequence ID" value="CAH2101692.1"/>
    <property type="molecule type" value="Genomic_DNA"/>
</dbReference>
<feature type="region of interest" description="Disordered" evidence="2">
    <location>
        <begin position="745"/>
        <end position="784"/>
    </location>
</feature>
<evidence type="ECO:0000256" key="2">
    <source>
        <dbReference type="SAM" id="MobiDB-lite"/>
    </source>
</evidence>
<feature type="coiled-coil region" evidence="1">
    <location>
        <begin position="115"/>
        <end position="156"/>
    </location>
</feature>
<feature type="region of interest" description="Disordered" evidence="2">
    <location>
        <begin position="1"/>
        <end position="32"/>
    </location>
</feature>
<evidence type="ECO:0000313" key="3">
    <source>
        <dbReference type="EMBL" id="CAH2101692.1"/>
    </source>
</evidence>
<feature type="compositionally biased region" description="Basic and acidic residues" evidence="2">
    <location>
        <begin position="18"/>
        <end position="28"/>
    </location>
</feature>
<comment type="caution">
    <text evidence="3">The sequence shown here is derived from an EMBL/GenBank/DDBJ whole genome shotgun (WGS) entry which is preliminary data.</text>
</comment>
<feature type="compositionally biased region" description="Basic and acidic residues" evidence="2">
    <location>
        <begin position="1"/>
        <end position="10"/>
    </location>
</feature>
<proteinExistence type="predicted"/>
<dbReference type="AlphaFoldDB" id="A0AAU9UUY2"/>
<feature type="compositionally biased region" description="Basic and acidic residues" evidence="2">
    <location>
        <begin position="759"/>
        <end position="771"/>
    </location>
</feature>
<organism evidence="3 4">
    <name type="scientific">Euphydryas editha</name>
    <name type="common">Edith's checkerspot</name>
    <dbReference type="NCBI Taxonomy" id="104508"/>
    <lineage>
        <taxon>Eukaryota</taxon>
        <taxon>Metazoa</taxon>
        <taxon>Ecdysozoa</taxon>
        <taxon>Arthropoda</taxon>
        <taxon>Hexapoda</taxon>
        <taxon>Insecta</taxon>
        <taxon>Pterygota</taxon>
        <taxon>Neoptera</taxon>
        <taxon>Endopterygota</taxon>
        <taxon>Lepidoptera</taxon>
        <taxon>Glossata</taxon>
        <taxon>Ditrysia</taxon>
        <taxon>Papilionoidea</taxon>
        <taxon>Nymphalidae</taxon>
        <taxon>Nymphalinae</taxon>
        <taxon>Euphydryas</taxon>
    </lineage>
</organism>
<accession>A0AAU9UUY2</accession>
<evidence type="ECO:0000256" key="1">
    <source>
        <dbReference type="SAM" id="Coils"/>
    </source>
</evidence>
<reference evidence="3" key="1">
    <citation type="submission" date="2022-03" db="EMBL/GenBank/DDBJ databases">
        <authorList>
            <person name="Tunstrom K."/>
        </authorList>
    </citation>
    <scope>NUCLEOTIDE SEQUENCE</scope>
</reference>
<evidence type="ECO:0000313" key="4">
    <source>
        <dbReference type="Proteomes" id="UP001153954"/>
    </source>
</evidence>
<keyword evidence="1" id="KW-0175">Coiled coil</keyword>
<dbReference type="Proteomes" id="UP001153954">
    <property type="component" value="Unassembled WGS sequence"/>
</dbReference>